<proteinExistence type="predicted"/>
<sequence length="116" mass="12714">MDAAPASNEESGGGSCAFLRSFSNAMRVVTKRGGKLPHPFQTLHIADRSAALQPCDGPAQCIVQGHRFGGDRRHCRAAMTHAPLVTHSHAETQYRISVCEQQQLDSTRPTHDMYEL</sequence>
<reference evidence="1" key="1">
    <citation type="submission" date="2021-02" db="EMBL/GenBank/DDBJ databases">
        <authorList>
            <person name="Palmer J.M."/>
        </authorList>
    </citation>
    <scope>NUCLEOTIDE SEQUENCE</scope>
    <source>
        <strain evidence="1">SCRP734</strain>
    </source>
</reference>
<organism evidence="1 2">
    <name type="scientific">Phytophthora pseudosyringae</name>
    <dbReference type="NCBI Taxonomy" id="221518"/>
    <lineage>
        <taxon>Eukaryota</taxon>
        <taxon>Sar</taxon>
        <taxon>Stramenopiles</taxon>
        <taxon>Oomycota</taxon>
        <taxon>Peronosporomycetes</taxon>
        <taxon>Peronosporales</taxon>
        <taxon>Peronosporaceae</taxon>
        <taxon>Phytophthora</taxon>
    </lineage>
</organism>
<evidence type="ECO:0000313" key="1">
    <source>
        <dbReference type="EMBL" id="KAG7378647.1"/>
    </source>
</evidence>
<protein>
    <submittedName>
        <fullName evidence="1">Uncharacterized protein</fullName>
    </submittedName>
</protein>
<evidence type="ECO:0000313" key="2">
    <source>
        <dbReference type="Proteomes" id="UP000694044"/>
    </source>
</evidence>
<keyword evidence="2" id="KW-1185">Reference proteome</keyword>
<accession>A0A8T1VBE5</accession>
<gene>
    <name evidence="1" type="ORF">PHYPSEUDO_009802</name>
</gene>
<dbReference type="AlphaFoldDB" id="A0A8T1VBE5"/>
<comment type="caution">
    <text evidence="1">The sequence shown here is derived from an EMBL/GenBank/DDBJ whole genome shotgun (WGS) entry which is preliminary data.</text>
</comment>
<dbReference type="Proteomes" id="UP000694044">
    <property type="component" value="Unassembled WGS sequence"/>
</dbReference>
<dbReference type="EMBL" id="JAGDFM010000407">
    <property type="protein sequence ID" value="KAG7378647.1"/>
    <property type="molecule type" value="Genomic_DNA"/>
</dbReference>
<name>A0A8T1VBE5_9STRA</name>